<proteinExistence type="predicted"/>
<dbReference type="AlphaFoldDB" id="A0A1F5ECE0"/>
<feature type="transmembrane region" description="Helical" evidence="1">
    <location>
        <begin position="85"/>
        <end position="105"/>
    </location>
</feature>
<dbReference type="Gene3D" id="2.170.120.40">
    <property type="entry name" value="YbbR-like domain"/>
    <property type="match status" value="2"/>
</dbReference>
<dbReference type="Gene3D" id="2.170.120.30">
    <property type="match status" value="2"/>
</dbReference>
<evidence type="ECO:0000256" key="1">
    <source>
        <dbReference type="SAM" id="Phobius"/>
    </source>
</evidence>
<sequence length="483" mass="50538">MVLTVLVFLILRPFNSQRGFRYFSAVLGLGLLLIASALLFLPGLHLFAQLMLAMFIVGLPLFFHQRWAALFGPKNQTLPFSPPHFNGATLALVSLVFSLLTVAIANGVSSKVGELPQAVSVQAVNLARGTSANFGSLTGVKVIVSASRDQWVTLSPNDFSAVVDVGNRAEGTLDLPITVTSKISGVEIIRLKPASVIVAVEPVIRKTVTVVAKFSGRAGNDLVPGTPKITPNKLEVSGPKSVIEDVTQAVAPFELDGQTAPINTLVDPVALTPSAEIIPSLTFEPAQLRLKVDLIKAGSHKTVGIKPTLIGAPATGFWVRSVTVEPAVVPISGKAVFLADISEIPTAAISVAGLEDDSTVTVKLDLPSGVTLDDDIESVKVTLSIAQTLSTKTTAPQISYVGVSPSLKVTAVTPSSIGLIVSGGVNILDALKDSSIKLNLDLSTFKSAGTYSINISAELFELPDGIGIVSFLPSAVSVKLENK</sequence>
<dbReference type="Proteomes" id="UP000177481">
    <property type="component" value="Unassembled WGS sequence"/>
</dbReference>
<dbReference type="EMBL" id="MEZX01000002">
    <property type="protein sequence ID" value="OGD64936.1"/>
    <property type="molecule type" value="Genomic_DNA"/>
</dbReference>
<dbReference type="InterPro" id="IPR053154">
    <property type="entry name" value="c-di-AMP_regulator"/>
</dbReference>
<dbReference type="Pfam" id="PF07949">
    <property type="entry name" value="YbbR"/>
    <property type="match status" value="2"/>
</dbReference>
<dbReference type="PANTHER" id="PTHR37804">
    <property type="entry name" value="CDAA REGULATORY PROTEIN CDAR"/>
    <property type="match status" value="1"/>
</dbReference>
<dbReference type="InterPro" id="IPR012505">
    <property type="entry name" value="YbbR"/>
</dbReference>
<keyword evidence="1" id="KW-0472">Membrane</keyword>
<name>A0A1F5ECE0_9BACT</name>
<evidence type="ECO:0000313" key="2">
    <source>
        <dbReference type="EMBL" id="OGD64936.1"/>
    </source>
</evidence>
<accession>A0A1F5ECE0</accession>
<protein>
    <submittedName>
        <fullName evidence="2">Uncharacterized protein</fullName>
    </submittedName>
</protein>
<reference evidence="2 3" key="1">
    <citation type="journal article" date="2016" name="Nat. Commun.">
        <title>Thousands of microbial genomes shed light on interconnected biogeochemical processes in an aquifer system.</title>
        <authorList>
            <person name="Anantharaman K."/>
            <person name="Brown C.T."/>
            <person name="Hug L.A."/>
            <person name="Sharon I."/>
            <person name="Castelle C.J."/>
            <person name="Probst A.J."/>
            <person name="Thomas B.C."/>
            <person name="Singh A."/>
            <person name="Wilkins M.J."/>
            <person name="Karaoz U."/>
            <person name="Brodie E.L."/>
            <person name="Williams K.H."/>
            <person name="Hubbard S.S."/>
            <person name="Banfield J.F."/>
        </authorList>
    </citation>
    <scope>NUCLEOTIDE SEQUENCE [LARGE SCALE GENOMIC DNA]</scope>
</reference>
<feature type="transmembrane region" description="Helical" evidence="1">
    <location>
        <begin position="20"/>
        <end position="40"/>
    </location>
</feature>
<keyword evidence="1" id="KW-0812">Transmembrane</keyword>
<comment type="caution">
    <text evidence="2">The sequence shown here is derived from an EMBL/GenBank/DDBJ whole genome shotgun (WGS) entry which is preliminary data.</text>
</comment>
<evidence type="ECO:0000313" key="3">
    <source>
        <dbReference type="Proteomes" id="UP000177481"/>
    </source>
</evidence>
<keyword evidence="1" id="KW-1133">Transmembrane helix</keyword>
<feature type="transmembrane region" description="Helical" evidence="1">
    <location>
        <begin position="46"/>
        <end position="64"/>
    </location>
</feature>
<gene>
    <name evidence="2" type="ORF">A3A71_02725</name>
</gene>
<organism evidence="2 3">
    <name type="scientific">Candidatus Berkelbacteria bacterium RIFCSPLOWO2_01_FULL_50_28</name>
    <dbReference type="NCBI Taxonomy" id="1797471"/>
    <lineage>
        <taxon>Bacteria</taxon>
        <taxon>Candidatus Berkelbacteria</taxon>
    </lineage>
</organism>
<dbReference type="PANTHER" id="PTHR37804:SF1">
    <property type="entry name" value="CDAA REGULATORY PROTEIN CDAR"/>
    <property type="match status" value="1"/>
</dbReference>